<evidence type="ECO:0000256" key="10">
    <source>
        <dbReference type="RuleBase" id="RU000461"/>
    </source>
</evidence>
<dbReference type="Proteomes" id="UP000663853">
    <property type="component" value="Unassembled WGS sequence"/>
</dbReference>
<feature type="non-terminal residue" evidence="11">
    <location>
        <position position="1"/>
    </location>
</feature>
<dbReference type="GO" id="GO:0005506">
    <property type="term" value="F:iron ion binding"/>
    <property type="evidence" value="ECO:0007669"/>
    <property type="project" value="InterPro"/>
</dbReference>
<keyword evidence="6 10" id="KW-0560">Oxidoreductase</keyword>
<keyword evidence="8 10" id="KW-0503">Monooxygenase</keyword>
<organism evidence="11 12">
    <name type="scientific">Rhizoctonia solani</name>
    <dbReference type="NCBI Taxonomy" id="456999"/>
    <lineage>
        <taxon>Eukaryota</taxon>
        <taxon>Fungi</taxon>
        <taxon>Dikarya</taxon>
        <taxon>Basidiomycota</taxon>
        <taxon>Agaricomycotina</taxon>
        <taxon>Agaricomycetes</taxon>
        <taxon>Cantharellales</taxon>
        <taxon>Ceratobasidiaceae</taxon>
        <taxon>Rhizoctonia</taxon>
    </lineage>
</organism>
<evidence type="ECO:0000256" key="6">
    <source>
        <dbReference type="ARBA" id="ARBA00023002"/>
    </source>
</evidence>
<proteinExistence type="inferred from homology"/>
<evidence type="ECO:0000256" key="1">
    <source>
        <dbReference type="ARBA" id="ARBA00001971"/>
    </source>
</evidence>
<evidence type="ECO:0000256" key="2">
    <source>
        <dbReference type="ARBA" id="ARBA00005179"/>
    </source>
</evidence>
<dbReference type="InterPro" id="IPR050364">
    <property type="entry name" value="Cytochrome_P450_fung"/>
</dbReference>
<dbReference type="InterPro" id="IPR017972">
    <property type="entry name" value="Cyt_P450_CS"/>
</dbReference>
<dbReference type="PANTHER" id="PTHR46300">
    <property type="entry name" value="P450, PUTATIVE (EUROFUNG)-RELATED-RELATED"/>
    <property type="match status" value="1"/>
</dbReference>
<dbReference type="InterPro" id="IPR036396">
    <property type="entry name" value="Cyt_P450_sf"/>
</dbReference>
<evidence type="ECO:0000313" key="12">
    <source>
        <dbReference type="Proteomes" id="UP000663853"/>
    </source>
</evidence>
<dbReference type="EMBL" id="CAJMXA010000136">
    <property type="protein sequence ID" value="CAE6417961.1"/>
    <property type="molecule type" value="Genomic_DNA"/>
</dbReference>
<dbReference type="InterPro" id="IPR001128">
    <property type="entry name" value="Cyt_P450"/>
</dbReference>
<dbReference type="SUPFAM" id="SSF48264">
    <property type="entry name" value="Cytochrome P450"/>
    <property type="match status" value="1"/>
</dbReference>
<dbReference type="PROSITE" id="PS00086">
    <property type="entry name" value="CYTOCHROME_P450"/>
    <property type="match status" value="1"/>
</dbReference>
<evidence type="ECO:0000256" key="8">
    <source>
        <dbReference type="ARBA" id="ARBA00023033"/>
    </source>
</evidence>
<evidence type="ECO:0008006" key="13">
    <source>
        <dbReference type="Google" id="ProtNLM"/>
    </source>
</evidence>
<protein>
    <recommendedName>
        <fullName evidence="13">O-methylsterigmatocystin oxidoreductase</fullName>
    </recommendedName>
</protein>
<dbReference type="GO" id="GO:0020037">
    <property type="term" value="F:heme binding"/>
    <property type="evidence" value="ECO:0007669"/>
    <property type="project" value="InterPro"/>
</dbReference>
<name>A0A8H3AA33_9AGAM</name>
<accession>A0A8H3AA33</accession>
<reference evidence="11" key="1">
    <citation type="submission" date="2021-01" db="EMBL/GenBank/DDBJ databases">
        <authorList>
            <person name="Kaushik A."/>
        </authorList>
    </citation>
    <scope>NUCLEOTIDE SEQUENCE</scope>
    <source>
        <strain evidence="11">AG6-10EEA</strain>
    </source>
</reference>
<evidence type="ECO:0000256" key="9">
    <source>
        <dbReference type="PIRSR" id="PIRSR602401-1"/>
    </source>
</evidence>
<feature type="binding site" description="axial binding residue" evidence="9">
    <location>
        <position position="92"/>
    </location>
    <ligand>
        <name>heme</name>
        <dbReference type="ChEBI" id="CHEBI:30413"/>
    </ligand>
    <ligandPart>
        <name>Fe</name>
        <dbReference type="ChEBI" id="CHEBI:18248"/>
    </ligandPart>
</feature>
<evidence type="ECO:0000256" key="7">
    <source>
        <dbReference type="ARBA" id="ARBA00023004"/>
    </source>
</evidence>
<comment type="cofactor">
    <cofactor evidence="1 9">
        <name>heme</name>
        <dbReference type="ChEBI" id="CHEBI:30413"/>
    </cofactor>
</comment>
<evidence type="ECO:0000313" key="11">
    <source>
        <dbReference type="EMBL" id="CAE6417961.1"/>
    </source>
</evidence>
<keyword evidence="7 9" id="KW-0408">Iron</keyword>
<keyword evidence="5 9" id="KW-0479">Metal-binding</keyword>
<keyword evidence="4 9" id="KW-0349">Heme</keyword>
<evidence type="ECO:0000256" key="5">
    <source>
        <dbReference type="ARBA" id="ARBA00022723"/>
    </source>
</evidence>
<evidence type="ECO:0000256" key="3">
    <source>
        <dbReference type="ARBA" id="ARBA00010617"/>
    </source>
</evidence>
<evidence type="ECO:0000256" key="4">
    <source>
        <dbReference type="ARBA" id="ARBA00022617"/>
    </source>
</evidence>
<dbReference type="Pfam" id="PF00067">
    <property type="entry name" value="p450"/>
    <property type="match status" value="1"/>
</dbReference>
<dbReference type="GO" id="GO:0004497">
    <property type="term" value="F:monooxygenase activity"/>
    <property type="evidence" value="ECO:0007669"/>
    <property type="project" value="UniProtKB-KW"/>
</dbReference>
<dbReference type="InterPro" id="IPR002401">
    <property type="entry name" value="Cyt_P450_E_grp-I"/>
</dbReference>
<dbReference type="Gene3D" id="1.10.630.10">
    <property type="entry name" value="Cytochrome P450"/>
    <property type="match status" value="1"/>
</dbReference>
<gene>
    <name evidence="11" type="ORF">RDB_LOCUS8795</name>
</gene>
<sequence>MADRELMPYIRCIIQEVLRWQPPLPLGVPHATAADDEYRGYFIPKGSIVMANSWAMSRDESMYKSPESFDPERFVGADTPSTHAFGFGRRSCPGNHYAEASLFILIASILAVFDIKPKINPVTGHEEMPEGKVAVHALV</sequence>
<dbReference type="PANTHER" id="PTHR46300:SF5">
    <property type="entry name" value="CYTOCHROME P450"/>
    <property type="match status" value="1"/>
</dbReference>
<comment type="caution">
    <text evidence="11">The sequence shown here is derived from an EMBL/GenBank/DDBJ whole genome shotgun (WGS) entry which is preliminary data.</text>
</comment>
<dbReference type="PRINTS" id="PR00463">
    <property type="entry name" value="EP450I"/>
</dbReference>
<comment type="pathway">
    <text evidence="2">Secondary metabolite biosynthesis.</text>
</comment>
<dbReference type="AlphaFoldDB" id="A0A8H3AA33"/>
<dbReference type="GO" id="GO:0016705">
    <property type="term" value="F:oxidoreductase activity, acting on paired donors, with incorporation or reduction of molecular oxygen"/>
    <property type="evidence" value="ECO:0007669"/>
    <property type="project" value="InterPro"/>
</dbReference>
<comment type="similarity">
    <text evidence="3 10">Belongs to the cytochrome P450 family.</text>
</comment>